<keyword evidence="3" id="KW-0970">Cilium biogenesis/degradation</keyword>
<keyword evidence="2" id="KW-0963">Cytoplasm</keyword>
<evidence type="ECO:0000256" key="6">
    <source>
        <dbReference type="ARBA" id="ARBA00023212"/>
    </source>
</evidence>
<comment type="caution">
    <text evidence="11">The sequence shown here is derived from an EMBL/GenBank/DDBJ whole genome shotgun (WGS) entry which is preliminary data.</text>
</comment>
<evidence type="ECO:0000313" key="12">
    <source>
        <dbReference type="Proteomes" id="UP000478052"/>
    </source>
</evidence>
<evidence type="ECO:0000256" key="3">
    <source>
        <dbReference type="ARBA" id="ARBA00022794"/>
    </source>
</evidence>
<comment type="similarity">
    <text evidence="9">Belongs to the flagellar radial spoke RSP9 family.</text>
</comment>
<name>A0A6G0ZFB8_APHCR</name>
<sequence length="326" mass="38023">MDVKVFHYLIDALKVAGCSIYEDNIPVLYNSLIKLQSENHFNSVYLWGRIETLSNDYYIAYGHQKDPIENRIFFYTQNILEWDIMPTDWSIHETDLVRRIKTKLYGNPRYLETIDNSNKKSQETTEYPIAPSVVMKYDDYVESGEEDVQNIENITFNDVISINEADEIMETESIDDPSNLKSSIKEEDRLAITVQMIDNECHIVPRGYLYKLPNGKIIKAPYFKGLDYSEIGNEKNFLHINPQYCRPKGPTNDVRPDYNGSIDFLESIDKDIPKGCWTSRIFSNRYFIIHSLLWPGAVFFQDMNTGIHGYFYNGYGLKNLDLPFMI</sequence>
<evidence type="ECO:0000256" key="8">
    <source>
        <dbReference type="ARBA" id="ARBA00037822"/>
    </source>
</evidence>
<keyword evidence="12" id="KW-1185">Reference proteome</keyword>
<evidence type="ECO:0000256" key="10">
    <source>
        <dbReference type="ARBA" id="ARBA00041080"/>
    </source>
</evidence>
<keyword evidence="4" id="KW-0282">Flagellum</keyword>
<evidence type="ECO:0000256" key="7">
    <source>
        <dbReference type="ARBA" id="ARBA00023273"/>
    </source>
</evidence>
<dbReference type="InterPro" id="IPR055316">
    <property type="entry name" value="RSP9"/>
</dbReference>
<dbReference type="OrthoDB" id="10258956at2759"/>
<evidence type="ECO:0000313" key="11">
    <source>
        <dbReference type="EMBL" id="KAF0769724.1"/>
    </source>
</evidence>
<organism evidence="11 12">
    <name type="scientific">Aphis craccivora</name>
    <name type="common">Cowpea aphid</name>
    <dbReference type="NCBI Taxonomy" id="307492"/>
    <lineage>
        <taxon>Eukaryota</taxon>
        <taxon>Metazoa</taxon>
        <taxon>Ecdysozoa</taxon>
        <taxon>Arthropoda</taxon>
        <taxon>Hexapoda</taxon>
        <taxon>Insecta</taxon>
        <taxon>Pterygota</taxon>
        <taxon>Neoptera</taxon>
        <taxon>Paraneoptera</taxon>
        <taxon>Hemiptera</taxon>
        <taxon>Sternorrhyncha</taxon>
        <taxon>Aphidomorpha</taxon>
        <taxon>Aphidoidea</taxon>
        <taxon>Aphididae</taxon>
        <taxon>Aphidini</taxon>
        <taxon>Aphis</taxon>
        <taxon>Aphis</taxon>
    </lineage>
</organism>
<evidence type="ECO:0000256" key="5">
    <source>
        <dbReference type="ARBA" id="ARBA00023069"/>
    </source>
</evidence>
<dbReference type="EMBL" id="VUJU01000545">
    <property type="protein sequence ID" value="KAF0769724.1"/>
    <property type="molecule type" value="Genomic_DNA"/>
</dbReference>
<keyword evidence="6" id="KW-0206">Cytoskeleton</keyword>
<proteinExistence type="inferred from homology"/>
<accession>A0A6G0ZFB8</accession>
<evidence type="ECO:0000256" key="9">
    <source>
        <dbReference type="ARBA" id="ARBA00038319"/>
    </source>
</evidence>
<evidence type="ECO:0000256" key="1">
    <source>
        <dbReference type="ARBA" id="ARBA00004611"/>
    </source>
</evidence>
<dbReference type="GO" id="GO:0060294">
    <property type="term" value="P:cilium movement involved in cell motility"/>
    <property type="evidence" value="ECO:0007669"/>
    <property type="project" value="TreeGrafter"/>
</dbReference>
<dbReference type="GO" id="GO:0035082">
    <property type="term" value="P:axoneme assembly"/>
    <property type="evidence" value="ECO:0007669"/>
    <property type="project" value="InterPro"/>
</dbReference>
<keyword evidence="5" id="KW-0969">Cilium</keyword>
<evidence type="ECO:0000256" key="2">
    <source>
        <dbReference type="ARBA" id="ARBA00022490"/>
    </source>
</evidence>
<comment type="subcellular location">
    <subcellularLocation>
        <location evidence="8">Cell projection</location>
        <location evidence="8">Kinocilium</location>
    </subcellularLocation>
    <subcellularLocation>
        <location evidence="1">Cytoplasm</location>
        <location evidence="1">Cytoskeleton</location>
        <location evidence="1">Flagellum axoneme</location>
    </subcellularLocation>
</comment>
<dbReference type="AlphaFoldDB" id="A0A6G0ZFB8"/>
<dbReference type="PANTHER" id="PTHR22069:SF0">
    <property type="entry name" value="RADIAL SPOKE HEAD PROTEIN 9 HOMOLOG"/>
    <property type="match status" value="1"/>
</dbReference>
<dbReference type="PANTHER" id="PTHR22069">
    <property type="entry name" value="MITOCHONDRIAL RIBOSOMAL PROTEIN S18"/>
    <property type="match status" value="1"/>
</dbReference>
<gene>
    <name evidence="11" type="ORF">FWK35_00022166</name>
</gene>
<reference evidence="11 12" key="1">
    <citation type="submission" date="2019-08" db="EMBL/GenBank/DDBJ databases">
        <title>Whole genome of Aphis craccivora.</title>
        <authorList>
            <person name="Voronova N.V."/>
            <person name="Shulinski R.S."/>
            <person name="Bandarenka Y.V."/>
            <person name="Zhorov D.G."/>
            <person name="Warner D."/>
        </authorList>
    </citation>
    <scope>NUCLEOTIDE SEQUENCE [LARGE SCALE GENOMIC DNA]</scope>
    <source>
        <strain evidence="11">180601</strain>
        <tissue evidence="11">Whole Body</tissue>
    </source>
</reference>
<dbReference type="GO" id="GO:0005930">
    <property type="term" value="C:axoneme"/>
    <property type="evidence" value="ECO:0007669"/>
    <property type="project" value="TreeGrafter"/>
</dbReference>
<evidence type="ECO:0000256" key="4">
    <source>
        <dbReference type="ARBA" id="ARBA00022846"/>
    </source>
</evidence>
<dbReference type="GO" id="GO:0060091">
    <property type="term" value="C:kinocilium"/>
    <property type="evidence" value="ECO:0007669"/>
    <property type="project" value="UniProtKB-SubCell"/>
</dbReference>
<dbReference type="Proteomes" id="UP000478052">
    <property type="component" value="Unassembled WGS sequence"/>
</dbReference>
<dbReference type="GO" id="GO:0044458">
    <property type="term" value="P:motile cilium assembly"/>
    <property type="evidence" value="ECO:0007669"/>
    <property type="project" value="TreeGrafter"/>
</dbReference>
<keyword evidence="7" id="KW-0966">Cell projection</keyword>
<protein>
    <recommendedName>
        <fullName evidence="10">Radial spoke head protein 9 homolog</fullName>
    </recommendedName>
</protein>